<keyword evidence="13" id="KW-0325">Glycoprotein</keyword>
<evidence type="ECO:0000256" key="5">
    <source>
        <dbReference type="ARBA" id="ARBA00022692"/>
    </source>
</evidence>
<evidence type="ECO:0000256" key="3">
    <source>
        <dbReference type="ARBA" id="ARBA00022676"/>
    </source>
</evidence>
<keyword evidence="11" id="KW-0472">Membrane</keyword>
<evidence type="ECO:0000256" key="9">
    <source>
        <dbReference type="ARBA" id="ARBA00022989"/>
    </source>
</evidence>
<evidence type="ECO:0000256" key="10">
    <source>
        <dbReference type="ARBA" id="ARBA00023034"/>
    </source>
</evidence>
<dbReference type="PANTHER" id="PTHR46025">
    <property type="entry name" value="XYLOSYLTRANSFERASE OXT"/>
    <property type="match status" value="1"/>
</dbReference>
<evidence type="ECO:0000256" key="6">
    <source>
        <dbReference type="ARBA" id="ARBA00022723"/>
    </source>
</evidence>
<comment type="caution">
    <text evidence="15">The sequence shown here is derived from an EMBL/GenBank/DDBJ whole genome shotgun (WGS) entry which is preliminary data.</text>
</comment>
<evidence type="ECO:0000256" key="2">
    <source>
        <dbReference type="ARBA" id="ARBA00004648"/>
    </source>
</evidence>
<organism evidence="15 16">
    <name type="scientific">Stenomitos frigidus AS-A4</name>
    <dbReference type="NCBI Taxonomy" id="2933935"/>
    <lineage>
        <taxon>Bacteria</taxon>
        <taxon>Bacillati</taxon>
        <taxon>Cyanobacteriota</taxon>
        <taxon>Cyanophyceae</taxon>
        <taxon>Leptolyngbyales</taxon>
        <taxon>Leptolyngbyaceae</taxon>
        <taxon>Stenomitos</taxon>
    </lineage>
</organism>
<keyword evidence="12" id="KW-1015">Disulfide bond</keyword>
<dbReference type="EMBL" id="JAMPLM010000001">
    <property type="protein sequence ID" value="MEP1057271.1"/>
    <property type="molecule type" value="Genomic_DNA"/>
</dbReference>
<evidence type="ECO:0000256" key="1">
    <source>
        <dbReference type="ARBA" id="ARBA00004323"/>
    </source>
</evidence>
<accession>A0ABV0KDW5</accession>
<evidence type="ECO:0000256" key="8">
    <source>
        <dbReference type="ARBA" id="ARBA00022968"/>
    </source>
</evidence>
<keyword evidence="16" id="KW-1185">Reference proteome</keyword>
<keyword evidence="4" id="KW-0808">Transferase</keyword>
<comment type="subcellular location">
    <subcellularLocation>
        <location evidence="2">Endoplasmic reticulum membrane</location>
        <topology evidence="2">Single-pass type II membrane protein</topology>
    </subcellularLocation>
    <subcellularLocation>
        <location evidence="1">Golgi apparatus membrane</location>
        <topology evidence="1">Single-pass type II membrane protein</topology>
    </subcellularLocation>
</comment>
<keyword evidence="6" id="KW-0479">Metal-binding</keyword>
<protein>
    <recommendedName>
        <fullName evidence="14">Peptide O-xylosyltransferase</fullName>
    </recommendedName>
</protein>
<dbReference type="Proteomes" id="UP001476950">
    <property type="component" value="Unassembled WGS sequence"/>
</dbReference>
<evidence type="ECO:0000256" key="13">
    <source>
        <dbReference type="ARBA" id="ARBA00023180"/>
    </source>
</evidence>
<evidence type="ECO:0000256" key="7">
    <source>
        <dbReference type="ARBA" id="ARBA00022824"/>
    </source>
</evidence>
<evidence type="ECO:0000256" key="12">
    <source>
        <dbReference type="ARBA" id="ARBA00023157"/>
    </source>
</evidence>
<dbReference type="InterPro" id="IPR043538">
    <property type="entry name" value="XYLT"/>
</dbReference>
<keyword evidence="5" id="KW-0812">Transmembrane</keyword>
<evidence type="ECO:0000256" key="11">
    <source>
        <dbReference type="ARBA" id="ARBA00023136"/>
    </source>
</evidence>
<dbReference type="Pfam" id="PF02485">
    <property type="entry name" value="Branch"/>
    <property type="match status" value="1"/>
</dbReference>
<proteinExistence type="predicted"/>
<evidence type="ECO:0000256" key="4">
    <source>
        <dbReference type="ARBA" id="ARBA00022679"/>
    </source>
</evidence>
<gene>
    <name evidence="15" type="ORF">NDI38_02405</name>
</gene>
<dbReference type="InterPro" id="IPR003406">
    <property type="entry name" value="Glyco_trans_14"/>
</dbReference>
<keyword evidence="8" id="KW-0735">Signal-anchor</keyword>
<dbReference type="PANTHER" id="PTHR46025:SF3">
    <property type="entry name" value="XYLOSYLTRANSFERASE OXT"/>
    <property type="match status" value="1"/>
</dbReference>
<keyword evidence="3" id="KW-0328">Glycosyltransferase</keyword>
<evidence type="ECO:0000256" key="14">
    <source>
        <dbReference type="ARBA" id="ARBA00042865"/>
    </source>
</evidence>
<keyword evidence="9" id="KW-1133">Transmembrane helix</keyword>
<dbReference type="RefSeq" id="WP_190454288.1">
    <property type="nucleotide sequence ID" value="NZ_JAMPLM010000001.1"/>
</dbReference>
<evidence type="ECO:0000313" key="15">
    <source>
        <dbReference type="EMBL" id="MEP1057271.1"/>
    </source>
</evidence>
<evidence type="ECO:0000313" key="16">
    <source>
        <dbReference type="Proteomes" id="UP001476950"/>
    </source>
</evidence>
<keyword evidence="10" id="KW-0333">Golgi apparatus</keyword>
<name>A0ABV0KDW5_9CYAN</name>
<sequence length="277" mass="32471">MRIAYIVLVHQYPAQLVRLVHKLKTENTSFFIHIDRKAAPSIYHAIVNEIGNLPDVYLLKRHNCYWGELGHVNATIEGIKALLNSKTVFDYTVLVTGQCYPLKANSAIEMFLNAQQGFSLMEHFPLPSSWQWRIEKWHIRFFSKKFMVPKRQSNLSIKRRFPSGLEPFCGSAYWCLSRECIEYIDKFLHHNHNFINFFRFSFAPDEMFFQTILLNSPLKHTIINDNYWYIKWLPAAANPIVLGVADFETMTTSSKLFARKFDATQDPEILDRLDRAQ</sequence>
<reference evidence="15 16" key="1">
    <citation type="submission" date="2022-04" db="EMBL/GenBank/DDBJ databases">
        <title>Positive selection, recombination, and allopatry shape intraspecific diversity of widespread and dominant cyanobacteria.</title>
        <authorList>
            <person name="Wei J."/>
            <person name="Shu W."/>
            <person name="Hu C."/>
        </authorList>
    </citation>
    <scope>NUCLEOTIDE SEQUENCE [LARGE SCALE GENOMIC DNA]</scope>
    <source>
        <strain evidence="15 16">AS-A4</strain>
    </source>
</reference>
<keyword evidence="7" id="KW-0256">Endoplasmic reticulum</keyword>